<comment type="caution">
    <text evidence="6">The sequence shown here is derived from an EMBL/GenBank/DDBJ whole genome shotgun (WGS) entry which is preliminary data.</text>
</comment>
<organism evidence="6 7">
    <name type="scientific">Candidatus Komeilibacteria bacterium RIFCSPLOWO2_02_FULL_48_11</name>
    <dbReference type="NCBI Taxonomy" id="1798553"/>
    <lineage>
        <taxon>Bacteria</taxon>
        <taxon>Candidatus Komeiliibacteriota</taxon>
    </lineage>
</organism>
<evidence type="ECO:0000256" key="1">
    <source>
        <dbReference type="ARBA" id="ARBA00008889"/>
    </source>
</evidence>
<comment type="subunit">
    <text evidence="5">Part of the ribosomal stalk of the 50S ribosomal subunit. The N-terminus interacts with L11 and the large rRNA to form the base of the stalk. The C-terminus forms an elongated spine to which L12 dimers bind in a sequential fashion forming a multimeric L10(L12)X complex.</text>
</comment>
<dbReference type="InterPro" id="IPR022973">
    <property type="entry name" value="Ribosomal_uL10_bac"/>
</dbReference>
<dbReference type="Pfam" id="PF00466">
    <property type="entry name" value="Ribosomal_L10"/>
    <property type="match status" value="1"/>
</dbReference>
<keyword evidence="5" id="KW-0699">rRNA-binding</keyword>
<evidence type="ECO:0000256" key="3">
    <source>
        <dbReference type="ARBA" id="ARBA00023274"/>
    </source>
</evidence>
<proteinExistence type="inferred from homology"/>
<evidence type="ECO:0000256" key="2">
    <source>
        <dbReference type="ARBA" id="ARBA00022980"/>
    </source>
</evidence>
<evidence type="ECO:0000256" key="4">
    <source>
        <dbReference type="ARBA" id="ARBA00035202"/>
    </source>
</evidence>
<keyword evidence="5" id="KW-0694">RNA-binding</keyword>
<dbReference type="GO" id="GO:1990904">
    <property type="term" value="C:ribonucleoprotein complex"/>
    <property type="evidence" value="ECO:0007669"/>
    <property type="project" value="UniProtKB-KW"/>
</dbReference>
<dbReference type="GO" id="GO:0005840">
    <property type="term" value="C:ribosome"/>
    <property type="evidence" value="ECO:0007669"/>
    <property type="project" value="UniProtKB-KW"/>
</dbReference>
<dbReference type="InterPro" id="IPR043141">
    <property type="entry name" value="Ribosomal_uL10-like_sf"/>
</dbReference>
<evidence type="ECO:0000256" key="5">
    <source>
        <dbReference type="HAMAP-Rule" id="MF_00362"/>
    </source>
</evidence>
<dbReference type="Gene3D" id="3.30.70.1730">
    <property type="match status" value="1"/>
</dbReference>
<dbReference type="HAMAP" id="MF_00362">
    <property type="entry name" value="Ribosomal_uL10"/>
    <property type="match status" value="1"/>
</dbReference>
<keyword evidence="3 5" id="KW-0687">Ribonucleoprotein</keyword>
<name>A0A1G2BVJ6_9BACT</name>
<gene>
    <name evidence="5" type="primary">rplJ</name>
    <name evidence="6" type="ORF">A3H70_03335</name>
</gene>
<dbReference type="Gene3D" id="6.10.250.290">
    <property type="match status" value="1"/>
</dbReference>
<dbReference type="NCBIfam" id="NF000955">
    <property type="entry name" value="PRK00099.1-1"/>
    <property type="match status" value="1"/>
</dbReference>
<keyword evidence="2 5" id="KW-0689">Ribosomal protein</keyword>
<accession>A0A1G2BVJ6</accession>
<dbReference type="GO" id="GO:0006412">
    <property type="term" value="P:translation"/>
    <property type="evidence" value="ECO:0007669"/>
    <property type="project" value="UniProtKB-UniRule"/>
</dbReference>
<reference evidence="6 7" key="1">
    <citation type="journal article" date="2016" name="Nat. Commun.">
        <title>Thousands of microbial genomes shed light on interconnected biogeochemical processes in an aquifer system.</title>
        <authorList>
            <person name="Anantharaman K."/>
            <person name="Brown C.T."/>
            <person name="Hug L.A."/>
            <person name="Sharon I."/>
            <person name="Castelle C.J."/>
            <person name="Probst A.J."/>
            <person name="Thomas B.C."/>
            <person name="Singh A."/>
            <person name="Wilkins M.J."/>
            <person name="Karaoz U."/>
            <person name="Brodie E.L."/>
            <person name="Williams K.H."/>
            <person name="Hubbard S.S."/>
            <person name="Banfield J.F."/>
        </authorList>
    </citation>
    <scope>NUCLEOTIDE SEQUENCE [LARGE SCALE GENOMIC DNA]</scope>
</reference>
<evidence type="ECO:0000313" key="6">
    <source>
        <dbReference type="EMBL" id="OGY92247.1"/>
    </source>
</evidence>
<dbReference type="EMBL" id="MHKO01000025">
    <property type="protein sequence ID" value="OGY92247.1"/>
    <property type="molecule type" value="Genomic_DNA"/>
</dbReference>
<evidence type="ECO:0000313" key="7">
    <source>
        <dbReference type="Proteomes" id="UP000178109"/>
    </source>
</evidence>
<comment type="similarity">
    <text evidence="1 5">Belongs to the universal ribosomal protein uL10 family.</text>
</comment>
<sequence>MPKTRKQKEAALQDAEKNLQGAKSVVFVGYHGLTVPEIEILRAQARADGIVLRVIKKTLLQRAFASQKLDINAKELGQGLAVAFSNSDEVAAAKLLAKFQKDHEVLKIYGGLLENKFVDASAIVSLSKLPGKLELYAKLVSSLNAPVSGFVNVLAGTMRGLVSVLNGIKDVKAI</sequence>
<dbReference type="STRING" id="1798553.A3H70_03335"/>
<protein>
    <recommendedName>
        <fullName evidence="4 5">Large ribosomal subunit protein uL10</fullName>
    </recommendedName>
</protein>
<dbReference type="CDD" id="cd05797">
    <property type="entry name" value="Ribosomal_L10"/>
    <property type="match status" value="1"/>
</dbReference>
<dbReference type="InterPro" id="IPR047865">
    <property type="entry name" value="Ribosomal_uL10_bac_type"/>
</dbReference>
<dbReference type="PANTHER" id="PTHR11560">
    <property type="entry name" value="39S RIBOSOMAL PROTEIN L10, MITOCHONDRIAL"/>
    <property type="match status" value="1"/>
</dbReference>
<dbReference type="GO" id="GO:0070180">
    <property type="term" value="F:large ribosomal subunit rRNA binding"/>
    <property type="evidence" value="ECO:0007669"/>
    <property type="project" value="UniProtKB-UniRule"/>
</dbReference>
<dbReference type="Proteomes" id="UP000178109">
    <property type="component" value="Unassembled WGS sequence"/>
</dbReference>
<dbReference type="AlphaFoldDB" id="A0A1G2BVJ6"/>
<comment type="function">
    <text evidence="5">Forms part of the ribosomal stalk, playing a central role in the interaction of the ribosome with GTP-bound translation factors.</text>
</comment>
<dbReference type="InterPro" id="IPR001790">
    <property type="entry name" value="Ribosomal_uL10"/>
</dbReference>
<dbReference type="SUPFAM" id="SSF160369">
    <property type="entry name" value="Ribosomal protein L10-like"/>
    <property type="match status" value="1"/>
</dbReference>